<dbReference type="GO" id="GO:0016887">
    <property type="term" value="F:ATP hydrolysis activity"/>
    <property type="evidence" value="ECO:0007669"/>
    <property type="project" value="InterPro"/>
</dbReference>
<dbReference type="GO" id="GO:0005886">
    <property type="term" value="C:plasma membrane"/>
    <property type="evidence" value="ECO:0007669"/>
    <property type="project" value="TreeGrafter"/>
</dbReference>
<evidence type="ECO:0000259" key="11">
    <source>
        <dbReference type="SMART" id="SM00831"/>
    </source>
</evidence>
<keyword evidence="6" id="KW-1278">Translocase</keyword>
<feature type="transmembrane region" description="Helical" evidence="10">
    <location>
        <begin position="753"/>
        <end position="773"/>
    </location>
</feature>
<evidence type="ECO:0000256" key="4">
    <source>
        <dbReference type="ARBA" id="ARBA00022741"/>
    </source>
</evidence>
<dbReference type="FunFam" id="3.40.50.1000:FF:000028">
    <property type="entry name" value="Calcium-transporting P-type ATPase, putative"/>
    <property type="match status" value="1"/>
</dbReference>
<dbReference type="GO" id="GO:1902600">
    <property type="term" value="P:proton transmembrane transport"/>
    <property type="evidence" value="ECO:0007669"/>
    <property type="project" value="TreeGrafter"/>
</dbReference>
<accession>A0A2S9K825</accession>
<dbReference type="SFLD" id="SFLDF00027">
    <property type="entry name" value="p-type_atpase"/>
    <property type="match status" value="1"/>
</dbReference>
<dbReference type="GO" id="GO:0036376">
    <property type="term" value="P:sodium ion export across plasma membrane"/>
    <property type="evidence" value="ECO:0007669"/>
    <property type="project" value="TreeGrafter"/>
</dbReference>
<dbReference type="GO" id="GO:0005391">
    <property type="term" value="F:P-type sodium:potassium-exchanging transporter activity"/>
    <property type="evidence" value="ECO:0007669"/>
    <property type="project" value="TreeGrafter"/>
</dbReference>
<evidence type="ECO:0000256" key="1">
    <source>
        <dbReference type="ARBA" id="ARBA00004141"/>
    </source>
</evidence>
<protein>
    <submittedName>
        <fullName evidence="12">ATPase</fullName>
    </submittedName>
</protein>
<feature type="domain" description="Cation-transporting P-type ATPase N-terminal" evidence="11">
    <location>
        <begin position="8"/>
        <end position="65"/>
    </location>
</feature>
<feature type="transmembrane region" description="Helical" evidence="10">
    <location>
        <begin position="676"/>
        <end position="697"/>
    </location>
</feature>
<dbReference type="Pfam" id="PF00689">
    <property type="entry name" value="Cation_ATPase_C"/>
    <property type="match status" value="1"/>
</dbReference>
<dbReference type="InterPro" id="IPR018303">
    <property type="entry name" value="ATPase_P-typ_P_site"/>
</dbReference>
<dbReference type="InterPro" id="IPR036412">
    <property type="entry name" value="HAD-like_sf"/>
</dbReference>
<dbReference type="RefSeq" id="WP_105747397.1">
    <property type="nucleotide sequence ID" value="NZ_PVLQ01000012.1"/>
</dbReference>
<dbReference type="OrthoDB" id="9814270at2"/>
<dbReference type="SFLD" id="SFLDS00003">
    <property type="entry name" value="Haloacid_Dehalogenase"/>
    <property type="match status" value="1"/>
</dbReference>
<feature type="transmembrane region" description="Helical" evidence="10">
    <location>
        <begin position="785"/>
        <end position="810"/>
    </location>
</feature>
<dbReference type="Pfam" id="PF00702">
    <property type="entry name" value="Hydrolase"/>
    <property type="match status" value="1"/>
</dbReference>
<keyword evidence="3 10" id="KW-0812">Transmembrane</keyword>
<dbReference type="InterPro" id="IPR023214">
    <property type="entry name" value="HAD_sf"/>
</dbReference>
<keyword evidence="7 10" id="KW-1133">Transmembrane helix</keyword>
<evidence type="ECO:0000256" key="6">
    <source>
        <dbReference type="ARBA" id="ARBA00022967"/>
    </source>
</evidence>
<dbReference type="GO" id="GO:0006883">
    <property type="term" value="P:intracellular sodium ion homeostasis"/>
    <property type="evidence" value="ECO:0007669"/>
    <property type="project" value="TreeGrafter"/>
</dbReference>
<dbReference type="Gene3D" id="3.40.50.1000">
    <property type="entry name" value="HAD superfamily/HAD-like"/>
    <property type="match status" value="1"/>
</dbReference>
<dbReference type="SUPFAM" id="SSF81660">
    <property type="entry name" value="Metal cation-transporting ATPase, ATP-binding domain N"/>
    <property type="match status" value="1"/>
</dbReference>
<evidence type="ECO:0000256" key="2">
    <source>
        <dbReference type="ARBA" id="ARBA00005675"/>
    </source>
</evidence>
<feature type="transmembrane region" description="Helical" evidence="10">
    <location>
        <begin position="822"/>
        <end position="840"/>
    </location>
</feature>
<dbReference type="SUPFAM" id="SSF56784">
    <property type="entry name" value="HAD-like"/>
    <property type="match status" value="1"/>
</dbReference>
<dbReference type="PRINTS" id="PR00119">
    <property type="entry name" value="CATATPASE"/>
</dbReference>
<gene>
    <name evidence="12" type="ORF">C6P64_04585</name>
</gene>
<dbReference type="InterPro" id="IPR006068">
    <property type="entry name" value="ATPase_P-typ_cation-transptr_C"/>
</dbReference>
<dbReference type="Pfam" id="PF00690">
    <property type="entry name" value="Cation_ATPase_N"/>
    <property type="match status" value="1"/>
</dbReference>
<keyword evidence="8 10" id="KW-0472">Membrane</keyword>
<dbReference type="Gene3D" id="3.40.1110.10">
    <property type="entry name" value="Calcium-transporting ATPase, cytoplasmic domain N"/>
    <property type="match status" value="1"/>
</dbReference>
<dbReference type="Proteomes" id="UP000238589">
    <property type="component" value="Unassembled WGS sequence"/>
</dbReference>
<dbReference type="InterPro" id="IPR059000">
    <property type="entry name" value="ATPase_P-type_domA"/>
</dbReference>
<evidence type="ECO:0000256" key="3">
    <source>
        <dbReference type="ARBA" id="ARBA00022692"/>
    </source>
</evidence>
<comment type="caution">
    <text evidence="12">The sequence shown here is derived from an EMBL/GenBank/DDBJ whole genome shotgun (WGS) entry which is preliminary data.</text>
</comment>
<feature type="transmembrane region" description="Helical" evidence="10">
    <location>
        <begin position="232"/>
        <end position="253"/>
    </location>
</feature>
<feature type="compositionally biased region" description="Low complexity" evidence="9">
    <location>
        <begin position="165"/>
        <end position="177"/>
    </location>
</feature>
<proteinExistence type="inferred from homology"/>
<feature type="transmembrane region" description="Helical" evidence="10">
    <location>
        <begin position="650"/>
        <end position="670"/>
    </location>
</feature>
<dbReference type="EMBL" id="PVLQ01000012">
    <property type="protein sequence ID" value="PRD66557.1"/>
    <property type="molecule type" value="Genomic_DNA"/>
</dbReference>
<dbReference type="InterPro" id="IPR044492">
    <property type="entry name" value="P_typ_ATPase_HD_dom"/>
</dbReference>
<dbReference type="Pfam" id="PF00122">
    <property type="entry name" value="E1-E2_ATPase"/>
    <property type="match status" value="1"/>
</dbReference>
<dbReference type="InterPro" id="IPR023298">
    <property type="entry name" value="ATPase_P-typ_TM_dom_sf"/>
</dbReference>
<feature type="transmembrane region" description="Helical" evidence="10">
    <location>
        <begin position="273"/>
        <end position="292"/>
    </location>
</feature>
<dbReference type="AlphaFoldDB" id="A0A2S9K825"/>
<reference evidence="12 13" key="1">
    <citation type="submission" date="2018-03" db="EMBL/GenBank/DDBJ databases">
        <title>Comparative genomics illustrates the genes involved in a hyperalkaliphilic mechanisms of Serpentinomonas isolated from highly-alkaline calcium-rich serpentinized springs.</title>
        <authorList>
            <person name="Suzuki S."/>
            <person name="Ishii S."/>
            <person name="Walworth N."/>
            <person name="Bird L."/>
            <person name="Kuenen J.G."/>
            <person name="Nealson K.H."/>
        </authorList>
    </citation>
    <scope>NUCLEOTIDE SEQUENCE [LARGE SCALE GENOMIC DNA]</scope>
    <source>
        <strain evidence="12 13">P1</strain>
    </source>
</reference>
<sequence length="851" mass="90575">MNENPPAAWQGLTPEQAAQRFAAEGANELPQPAPRTLGRIALEALREPMLQLLLASVAIYAALGDLHEAAMLSAFVAVSFAITLWQERRTERVLETLRELTSPRALVLRGGERVRIQGREVVVGDLLLLGDGDRIAADAQLLACHDLLTDESLLSGESMPVPKQAATPDAGPDATPDQSGLSQVYAGTLVISGQGLARVTATGARSEIGRIGKTLGEVEMPATPLWLETRRLVRIFSVLGLGISLAVLLLYGWLRGDWLGGVLAGLTLAMSMLPQEFLLILTVFTAMGAWRLSRQQVLTRRSAAIETLGAATVLCSDKTGTLTLNRMAVAELVLASDQGLQRWRADDPAGALLPAAFHALLDASWLASEREPVDPMEQAIHRLGQQQRNAPERFDGFELVHEYNLSPELLAMSHVWQVPVQETHEVAVKGAPEAVARLCQLAPERRQALLAAAQAMAGDGLRVLAVARASFEGHDWPATQQGFDFELLGLVGLSDPVRPGVPEAVRDCRAAGIRVLMITGDHPETARAIARQAGLAHEGALLTGTELAALDDQALRERVRTVAVYARVRPEQKLRIVEALKANGEVVAMTGDGVNDAPSLKAAHIGIAMGQRGTDVAREAAALVLLKDDFASMVGAIRAGRGIFDNLRKAMAYVLAVHVPIAGLSLLPLLLGWPLVFMPVHIAFLELVIDPVASLVFESEPQDPELMRRPPRDPAAPLFSLQLIALSLLQGGLVLAGVGGLFAGLWLNGVGEAQARAMTFVALVSASFGLVLLKRGTDLRGLLRPNPALLAIAALTAGLLALALLLPAARGLFQFAPLPLDWVLGAGLLGLLAPAAALPWQRRSLGTPPPG</sequence>
<evidence type="ECO:0000256" key="10">
    <source>
        <dbReference type="SAM" id="Phobius"/>
    </source>
</evidence>
<dbReference type="InterPro" id="IPR050510">
    <property type="entry name" value="Cation_transp_ATPase_P-type"/>
</dbReference>
<dbReference type="PANTHER" id="PTHR43294">
    <property type="entry name" value="SODIUM/POTASSIUM-TRANSPORTING ATPASE SUBUNIT ALPHA"/>
    <property type="match status" value="1"/>
</dbReference>
<dbReference type="PANTHER" id="PTHR43294:SF20">
    <property type="entry name" value="P-TYPE ATPASE"/>
    <property type="match status" value="1"/>
</dbReference>
<comment type="similarity">
    <text evidence="2">Belongs to the cation transport ATPase (P-type) (TC 3.A.3) family. Type IIA subfamily.</text>
</comment>
<dbReference type="InterPro" id="IPR023299">
    <property type="entry name" value="ATPase_P-typ_cyto_dom_N"/>
</dbReference>
<evidence type="ECO:0000256" key="5">
    <source>
        <dbReference type="ARBA" id="ARBA00022840"/>
    </source>
</evidence>
<evidence type="ECO:0000313" key="13">
    <source>
        <dbReference type="Proteomes" id="UP000238589"/>
    </source>
</evidence>
<keyword evidence="4" id="KW-0547">Nucleotide-binding</keyword>
<dbReference type="GO" id="GO:0005524">
    <property type="term" value="F:ATP binding"/>
    <property type="evidence" value="ECO:0007669"/>
    <property type="project" value="UniProtKB-KW"/>
</dbReference>
<evidence type="ECO:0000256" key="8">
    <source>
        <dbReference type="ARBA" id="ARBA00023136"/>
    </source>
</evidence>
<dbReference type="PRINTS" id="PR00120">
    <property type="entry name" value="HATPASE"/>
</dbReference>
<keyword evidence="5" id="KW-0067">ATP-binding</keyword>
<organism evidence="12 13">
    <name type="scientific">Malikia granosa</name>
    <dbReference type="NCBI Taxonomy" id="263067"/>
    <lineage>
        <taxon>Bacteria</taxon>
        <taxon>Pseudomonadati</taxon>
        <taxon>Pseudomonadota</taxon>
        <taxon>Betaproteobacteria</taxon>
        <taxon>Burkholderiales</taxon>
        <taxon>Comamonadaceae</taxon>
        <taxon>Malikia</taxon>
    </lineage>
</organism>
<dbReference type="SUPFAM" id="SSF81665">
    <property type="entry name" value="Calcium ATPase, transmembrane domain M"/>
    <property type="match status" value="1"/>
</dbReference>
<name>A0A2S9K825_9BURK</name>
<keyword evidence="13" id="KW-1185">Reference proteome</keyword>
<feature type="transmembrane region" description="Helical" evidence="10">
    <location>
        <begin position="718"/>
        <end position="747"/>
    </location>
</feature>
<evidence type="ECO:0000256" key="7">
    <source>
        <dbReference type="ARBA" id="ARBA00022989"/>
    </source>
</evidence>
<dbReference type="Gene3D" id="1.20.1110.10">
    <property type="entry name" value="Calcium-transporting ATPase, transmembrane domain"/>
    <property type="match status" value="1"/>
</dbReference>
<feature type="region of interest" description="Disordered" evidence="9">
    <location>
        <begin position="158"/>
        <end position="178"/>
    </location>
</feature>
<dbReference type="SFLD" id="SFLDG00002">
    <property type="entry name" value="C1.7:_P-type_atpase_like"/>
    <property type="match status" value="1"/>
</dbReference>
<dbReference type="SUPFAM" id="SSF81653">
    <property type="entry name" value="Calcium ATPase, transduction domain A"/>
    <property type="match status" value="1"/>
</dbReference>
<dbReference type="GO" id="GO:0030007">
    <property type="term" value="P:intracellular potassium ion homeostasis"/>
    <property type="evidence" value="ECO:0007669"/>
    <property type="project" value="TreeGrafter"/>
</dbReference>
<dbReference type="NCBIfam" id="TIGR01494">
    <property type="entry name" value="ATPase_P-type"/>
    <property type="match status" value="1"/>
</dbReference>
<dbReference type="SMART" id="SM00831">
    <property type="entry name" value="Cation_ATPase_N"/>
    <property type="match status" value="1"/>
</dbReference>
<comment type="subcellular location">
    <subcellularLocation>
        <location evidence="1">Membrane</location>
        <topology evidence="1">Multi-pass membrane protein</topology>
    </subcellularLocation>
</comment>
<dbReference type="InterPro" id="IPR001757">
    <property type="entry name" value="P_typ_ATPase"/>
</dbReference>
<dbReference type="InterPro" id="IPR004014">
    <property type="entry name" value="ATPase_P-typ_cation-transptr_N"/>
</dbReference>
<dbReference type="PROSITE" id="PS00154">
    <property type="entry name" value="ATPASE_E1_E2"/>
    <property type="match status" value="1"/>
</dbReference>
<dbReference type="GO" id="GO:1990573">
    <property type="term" value="P:potassium ion import across plasma membrane"/>
    <property type="evidence" value="ECO:0007669"/>
    <property type="project" value="TreeGrafter"/>
</dbReference>
<evidence type="ECO:0000313" key="12">
    <source>
        <dbReference type="EMBL" id="PRD66557.1"/>
    </source>
</evidence>
<dbReference type="InterPro" id="IPR008250">
    <property type="entry name" value="ATPase_P-typ_transduc_dom_A_sf"/>
</dbReference>
<dbReference type="Gene3D" id="2.70.150.10">
    <property type="entry name" value="Calcium-transporting ATPase, cytoplasmic transduction domain A"/>
    <property type="match status" value="1"/>
</dbReference>
<evidence type="ECO:0000256" key="9">
    <source>
        <dbReference type="SAM" id="MobiDB-lite"/>
    </source>
</evidence>